<proteinExistence type="predicted"/>
<dbReference type="EMBL" id="CACRUV010000022">
    <property type="protein sequence ID" value="VYU40606.1"/>
    <property type="molecule type" value="Genomic_DNA"/>
</dbReference>
<keyword evidence="1" id="KW-1133">Transmembrane helix</keyword>
<feature type="transmembrane region" description="Helical" evidence="1">
    <location>
        <begin position="12"/>
        <end position="35"/>
    </location>
</feature>
<sequence>MASNIMLTRCGFLFEAASLGIGSVLSVGVLLSFCVDKKK</sequence>
<protein>
    <submittedName>
        <fullName evidence="2">Uncharacterized protein</fullName>
    </submittedName>
</protein>
<keyword evidence="1" id="KW-0472">Membrane</keyword>
<evidence type="ECO:0000313" key="2">
    <source>
        <dbReference type="EMBL" id="VYU40606.1"/>
    </source>
</evidence>
<gene>
    <name evidence="2" type="ORF">PMLFYP103_02037</name>
</gene>
<name>A0A6N3EFY1_9BACT</name>
<organism evidence="2">
    <name type="scientific">Parabacteroides merdae</name>
    <dbReference type="NCBI Taxonomy" id="46503"/>
    <lineage>
        <taxon>Bacteria</taxon>
        <taxon>Pseudomonadati</taxon>
        <taxon>Bacteroidota</taxon>
        <taxon>Bacteroidia</taxon>
        <taxon>Bacteroidales</taxon>
        <taxon>Tannerellaceae</taxon>
        <taxon>Parabacteroides</taxon>
    </lineage>
</organism>
<reference evidence="2" key="1">
    <citation type="submission" date="2019-11" db="EMBL/GenBank/DDBJ databases">
        <authorList>
            <person name="Feng L."/>
        </authorList>
    </citation>
    <scope>NUCLEOTIDE SEQUENCE</scope>
    <source>
        <strain evidence="2">PmerdaeLFYP103</strain>
    </source>
</reference>
<dbReference type="AlphaFoldDB" id="A0A6N3EFY1"/>
<evidence type="ECO:0000256" key="1">
    <source>
        <dbReference type="SAM" id="Phobius"/>
    </source>
</evidence>
<keyword evidence="1" id="KW-0812">Transmembrane</keyword>
<accession>A0A6N3EFY1</accession>